<reference evidence="2" key="2">
    <citation type="submission" date="2015-03" db="EMBL/GenBank/DDBJ databases">
        <authorList>
            <person name="Chow C.-E.T."/>
            <person name="Winget D.M."/>
            <person name="White R.A.III."/>
            <person name="Hallam S.J."/>
            <person name="Suttle C.A."/>
        </authorList>
    </citation>
    <scope>NUCLEOTIDE SEQUENCE</scope>
    <source>
        <strain evidence="2">Oxic1_6</strain>
    </source>
</reference>
<accession>A0A0F7L852</accession>
<sequence length="76" mass="7925">MRKSTRPRAWARRMAGPRGVPPCATTITALQAPGSRMARASIRAARVEGVVGMAAPVSRYKAPGGAGLVRRRSGGP</sequence>
<evidence type="ECO:0000313" key="2">
    <source>
        <dbReference type="EMBL" id="AKH48125.1"/>
    </source>
</evidence>
<protein>
    <submittedName>
        <fullName evidence="2">Uncharacterized protein</fullName>
    </submittedName>
</protein>
<organism evidence="2">
    <name type="scientific">uncultured marine virus</name>
    <dbReference type="NCBI Taxonomy" id="186617"/>
    <lineage>
        <taxon>Viruses</taxon>
        <taxon>environmental samples</taxon>
    </lineage>
</organism>
<reference evidence="2" key="1">
    <citation type="journal article" date="2015" name="Front. Microbiol.">
        <title>Combining genomic sequencing methods to explore viral diversity and reveal potential virus-host interactions.</title>
        <authorList>
            <person name="Chow C.E."/>
            <person name="Winget D.M."/>
            <person name="White R.A.III."/>
            <person name="Hallam S.J."/>
            <person name="Suttle C.A."/>
        </authorList>
    </citation>
    <scope>NUCLEOTIDE SEQUENCE</scope>
    <source>
        <strain evidence="2">Oxic1_6</strain>
    </source>
</reference>
<evidence type="ECO:0000256" key="1">
    <source>
        <dbReference type="SAM" id="MobiDB-lite"/>
    </source>
</evidence>
<feature type="region of interest" description="Disordered" evidence="1">
    <location>
        <begin position="1"/>
        <end position="24"/>
    </location>
</feature>
<feature type="compositionally biased region" description="Basic residues" evidence="1">
    <location>
        <begin position="1"/>
        <end position="11"/>
    </location>
</feature>
<dbReference type="EMBL" id="KR029601">
    <property type="protein sequence ID" value="AKH48125.1"/>
    <property type="molecule type" value="Genomic_DNA"/>
</dbReference>
<proteinExistence type="predicted"/>
<name>A0A0F7L852_9VIRU</name>